<name>A0AAN9W3K5_9ORTH</name>
<feature type="transmembrane region" description="Helical" evidence="10">
    <location>
        <begin position="324"/>
        <end position="341"/>
    </location>
</feature>
<accession>A0AAN9W3K5</accession>
<evidence type="ECO:0000259" key="11">
    <source>
        <dbReference type="Pfam" id="PF07885"/>
    </source>
</evidence>
<keyword evidence="13" id="KW-1185">Reference proteome</keyword>
<evidence type="ECO:0000256" key="9">
    <source>
        <dbReference type="SAM" id="MobiDB-lite"/>
    </source>
</evidence>
<dbReference type="GO" id="GO:0005886">
    <property type="term" value="C:plasma membrane"/>
    <property type="evidence" value="ECO:0007669"/>
    <property type="project" value="TreeGrafter"/>
</dbReference>
<feature type="domain" description="Potassium channel" evidence="11">
    <location>
        <begin position="300"/>
        <end position="380"/>
    </location>
</feature>
<feature type="region of interest" description="Disordered" evidence="9">
    <location>
        <begin position="433"/>
        <end position="456"/>
    </location>
</feature>
<dbReference type="GO" id="GO:0015271">
    <property type="term" value="F:outward rectifier potassium channel activity"/>
    <property type="evidence" value="ECO:0007669"/>
    <property type="project" value="TreeGrafter"/>
</dbReference>
<evidence type="ECO:0000256" key="4">
    <source>
        <dbReference type="ARBA" id="ARBA00022989"/>
    </source>
</evidence>
<feature type="transmembrane region" description="Helical" evidence="10">
    <location>
        <begin position="353"/>
        <end position="376"/>
    </location>
</feature>
<dbReference type="PANTHER" id="PTHR11003">
    <property type="entry name" value="POTASSIUM CHANNEL, SUBFAMILY K"/>
    <property type="match status" value="1"/>
</dbReference>
<feature type="transmembrane region" description="Helical" evidence="10">
    <location>
        <begin position="290"/>
        <end position="312"/>
    </location>
</feature>
<dbReference type="Proteomes" id="UP001378592">
    <property type="component" value="Unassembled WGS sequence"/>
</dbReference>
<evidence type="ECO:0000313" key="12">
    <source>
        <dbReference type="EMBL" id="KAK7873155.1"/>
    </source>
</evidence>
<organism evidence="12 13">
    <name type="scientific">Gryllus longicercus</name>
    <dbReference type="NCBI Taxonomy" id="2509291"/>
    <lineage>
        <taxon>Eukaryota</taxon>
        <taxon>Metazoa</taxon>
        <taxon>Ecdysozoa</taxon>
        <taxon>Arthropoda</taxon>
        <taxon>Hexapoda</taxon>
        <taxon>Insecta</taxon>
        <taxon>Pterygota</taxon>
        <taxon>Neoptera</taxon>
        <taxon>Polyneoptera</taxon>
        <taxon>Orthoptera</taxon>
        <taxon>Ensifera</taxon>
        <taxon>Gryllidea</taxon>
        <taxon>Grylloidea</taxon>
        <taxon>Gryllidae</taxon>
        <taxon>Gryllinae</taxon>
        <taxon>Gryllus</taxon>
    </lineage>
</organism>
<proteinExistence type="inferred from homology"/>
<comment type="similarity">
    <text evidence="8">Belongs to the two pore domain potassium channel (TC 1.A.1.8) family.</text>
</comment>
<dbReference type="Gene3D" id="1.10.287.70">
    <property type="match status" value="1"/>
</dbReference>
<evidence type="ECO:0000256" key="3">
    <source>
        <dbReference type="ARBA" id="ARBA00022692"/>
    </source>
</evidence>
<dbReference type="InterPro" id="IPR013099">
    <property type="entry name" value="K_chnl_dom"/>
</dbReference>
<comment type="caution">
    <text evidence="12">The sequence shown here is derived from an EMBL/GenBank/DDBJ whole genome shotgun (WGS) entry which is preliminary data.</text>
</comment>
<feature type="transmembrane region" description="Helical" evidence="10">
    <location>
        <begin position="27"/>
        <end position="52"/>
    </location>
</feature>
<dbReference type="PRINTS" id="PR01333">
    <property type="entry name" value="2POREKCHANEL"/>
</dbReference>
<dbReference type="GO" id="GO:0022841">
    <property type="term" value="F:potassium ion leak channel activity"/>
    <property type="evidence" value="ECO:0007669"/>
    <property type="project" value="TreeGrafter"/>
</dbReference>
<protein>
    <recommendedName>
        <fullName evidence="11">Potassium channel domain-containing protein</fullName>
    </recommendedName>
</protein>
<dbReference type="AlphaFoldDB" id="A0AAN9W3K5"/>
<reference evidence="12 13" key="1">
    <citation type="submission" date="2024-03" db="EMBL/GenBank/DDBJ databases">
        <title>The genome assembly and annotation of the cricket Gryllus longicercus Weissman &amp; Gray.</title>
        <authorList>
            <person name="Szrajer S."/>
            <person name="Gray D."/>
            <person name="Ylla G."/>
        </authorList>
    </citation>
    <scope>NUCLEOTIDE SEQUENCE [LARGE SCALE GENOMIC DNA]</scope>
    <source>
        <strain evidence="12">DAG 2021-001</strain>
        <tissue evidence="12">Whole body minus gut</tissue>
    </source>
</reference>
<evidence type="ECO:0000256" key="6">
    <source>
        <dbReference type="ARBA" id="ARBA00023136"/>
    </source>
</evidence>
<dbReference type="EMBL" id="JAZDUA010000016">
    <property type="protein sequence ID" value="KAK7873155.1"/>
    <property type="molecule type" value="Genomic_DNA"/>
</dbReference>
<feature type="domain" description="Potassium channel" evidence="11">
    <location>
        <begin position="125"/>
        <end position="183"/>
    </location>
</feature>
<evidence type="ECO:0000256" key="5">
    <source>
        <dbReference type="ARBA" id="ARBA00023065"/>
    </source>
</evidence>
<keyword evidence="3 8" id="KW-0812">Transmembrane</keyword>
<keyword evidence="4 10" id="KW-1133">Transmembrane helix</keyword>
<feature type="region of interest" description="Disordered" evidence="9">
    <location>
        <begin position="262"/>
        <end position="287"/>
    </location>
</feature>
<comment type="subcellular location">
    <subcellularLocation>
        <location evidence="1">Membrane</location>
        <topology evidence="1">Multi-pass membrane protein</topology>
    </subcellularLocation>
</comment>
<evidence type="ECO:0000256" key="2">
    <source>
        <dbReference type="ARBA" id="ARBA00022448"/>
    </source>
</evidence>
<feature type="transmembrane region" description="Helical" evidence="10">
    <location>
        <begin position="128"/>
        <end position="149"/>
    </location>
</feature>
<evidence type="ECO:0000313" key="13">
    <source>
        <dbReference type="Proteomes" id="UP001378592"/>
    </source>
</evidence>
<feature type="compositionally biased region" description="Acidic residues" evidence="9">
    <location>
        <begin position="437"/>
        <end position="455"/>
    </location>
</feature>
<keyword evidence="2 8" id="KW-0813">Transport</keyword>
<feature type="transmembrane region" description="Helical" evidence="10">
    <location>
        <begin position="161"/>
        <end position="179"/>
    </location>
</feature>
<dbReference type="Pfam" id="PF07885">
    <property type="entry name" value="Ion_trans_2"/>
    <property type="match status" value="2"/>
</dbReference>
<evidence type="ECO:0000256" key="7">
    <source>
        <dbReference type="ARBA" id="ARBA00023303"/>
    </source>
</evidence>
<sequence length="471" mass="51912">MERKRSRRYRYRQKSLGQKIKDFLRQFIAFMFSNVGIIGLVVGYTILGAFVFQAIEGSQDDDTGQRVVRLRNETAARLWQLTLRLNTLSRALWVANVSHEMLLYQEKVVEAIMDGFDGTEHSKVPQQWSFPGAFLYSLTVITTIGYGNVAPKTEWGKMTTILYAIIGMPLFLLYLSNIGDILAKSFKWIFARCCKCRGCACDRRRRELRRLQRQQELHQLQARRRGEVELELAALGPAPAPAPAAPNARAWQGPAGPLAVADPDAALDGEEDDDASGSDGSSLDDDPQSITVPITLCLTIMVGYVCGGALLFSRYESWDFLDGSYFCFISLSTIGFGDIVPGDKIYASQGIELSFILCSMYLMLGMALIAMCFNLMQEEVVAKMRGLVAAARAVCRCWGRRDRLREVAAEAGAAAAAVVVPGALRTPAAAAAAPATEDYDVDEVAEEEEEEEEEVVVVPRAASMRGRRGGI</sequence>
<gene>
    <name evidence="12" type="ORF">R5R35_006375</name>
</gene>
<evidence type="ECO:0000256" key="10">
    <source>
        <dbReference type="SAM" id="Phobius"/>
    </source>
</evidence>
<evidence type="ECO:0000256" key="1">
    <source>
        <dbReference type="ARBA" id="ARBA00004141"/>
    </source>
</evidence>
<dbReference type="SUPFAM" id="SSF81324">
    <property type="entry name" value="Voltage-gated potassium channels"/>
    <property type="match status" value="2"/>
</dbReference>
<keyword evidence="7 8" id="KW-0407">Ion channel</keyword>
<evidence type="ECO:0000256" key="8">
    <source>
        <dbReference type="RuleBase" id="RU003857"/>
    </source>
</evidence>
<feature type="compositionally biased region" description="Acidic residues" evidence="9">
    <location>
        <begin position="265"/>
        <end position="287"/>
    </location>
</feature>
<keyword evidence="6 10" id="KW-0472">Membrane</keyword>
<dbReference type="InterPro" id="IPR003280">
    <property type="entry name" value="2pore_dom_K_chnl"/>
</dbReference>
<keyword evidence="5 8" id="KW-0406">Ion transport</keyword>
<dbReference type="GO" id="GO:0030322">
    <property type="term" value="P:stabilization of membrane potential"/>
    <property type="evidence" value="ECO:0007669"/>
    <property type="project" value="TreeGrafter"/>
</dbReference>
<dbReference type="PANTHER" id="PTHR11003:SF352">
    <property type="entry name" value="BCDNA.GH04802-RELATED"/>
    <property type="match status" value="1"/>
</dbReference>